<dbReference type="Proteomes" id="UP000002350">
    <property type="component" value="Chromosome"/>
</dbReference>
<sequence>MMTLQVLLSILFTVFIVFRLMGKDYEAAVN</sequence>
<gene>
    <name evidence="1" type="ordered locus">SVI_1306</name>
</gene>
<protein>
    <submittedName>
        <fullName evidence="1">Uncharacterized protein</fullName>
    </submittedName>
</protein>
<dbReference type="AlphaFoldDB" id="D4ZHX8"/>
<dbReference type="GO" id="GO:0016020">
    <property type="term" value="C:membrane"/>
    <property type="evidence" value="ECO:0007669"/>
    <property type="project" value="InterPro"/>
</dbReference>
<dbReference type="GO" id="GO:0015813">
    <property type="term" value="P:L-glutamate transmembrane transport"/>
    <property type="evidence" value="ECO:0007669"/>
    <property type="project" value="InterPro"/>
</dbReference>
<keyword evidence="2" id="KW-1185">Reference proteome</keyword>
<reference evidence="2" key="1">
    <citation type="journal article" date="2010" name="Mol. Biosyst.">
        <title>Complete genome sequence and comparative analysis of Shewanella violacea, a psychrophilic and piezophilic bacterium from deep sea floor sediments.</title>
        <authorList>
            <person name="Aono E."/>
            <person name="Baba T."/>
            <person name="Ara T."/>
            <person name="Nishi T."/>
            <person name="Nakamichi T."/>
            <person name="Inamoto E."/>
            <person name="Toyonaga H."/>
            <person name="Hasegawa M."/>
            <person name="Takai Y."/>
            <person name="Okumura Y."/>
            <person name="Baba M."/>
            <person name="Tomita M."/>
            <person name="Kato C."/>
            <person name="Oshima T."/>
            <person name="Nakasone K."/>
            <person name="Mori H."/>
        </authorList>
    </citation>
    <scope>NUCLEOTIDE SEQUENCE [LARGE SCALE GENOMIC DNA]</scope>
    <source>
        <strain evidence="2">JCM 10179 / CIP 106290 / LMG 19151 / DSS12</strain>
    </source>
</reference>
<organism evidence="1 2">
    <name type="scientific">Shewanella violacea (strain JCM 10179 / CIP 106290 / LMG 19151 / DSS12)</name>
    <dbReference type="NCBI Taxonomy" id="637905"/>
    <lineage>
        <taxon>Bacteria</taxon>
        <taxon>Pseudomonadati</taxon>
        <taxon>Pseudomonadota</taxon>
        <taxon>Gammaproteobacteria</taxon>
        <taxon>Alteromonadales</taxon>
        <taxon>Shewanellaceae</taxon>
        <taxon>Shewanella</taxon>
    </lineage>
</organism>
<dbReference type="Pfam" id="PF03616">
    <property type="entry name" value="Glt_symporter"/>
    <property type="match status" value="1"/>
</dbReference>
<dbReference type="GO" id="GO:0015501">
    <property type="term" value="F:glutamate:sodium symporter activity"/>
    <property type="evidence" value="ECO:0007669"/>
    <property type="project" value="InterPro"/>
</dbReference>
<dbReference type="EMBL" id="AP011177">
    <property type="protein sequence ID" value="BAJ01277.1"/>
    <property type="molecule type" value="Genomic_DNA"/>
</dbReference>
<evidence type="ECO:0000313" key="2">
    <source>
        <dbReference type="Proteomes" id="UP000002350"/>
    </source>
</evidence>
<dbReference type="KEGG" id="svo:SVI_1306"/>
<dbReference type="HOGENOM" id="CLU_3405417_0_0_6"/>
<dbReference type="InterPro" id="IPR004445">
    <property type="entry name" value="GltS"/>
</dbReference>
<proteinExistence type="predicted"/>
<name>D4ZHX8_SHEVD</name>
<evidence type="ECO:0000313" key="1">
    <source>
        <dbReference type="EMBL" id="BAJ01277.1"/>
    </source>
</evidence>
<dbReference type="STRING" id="637905.SVI_1306"/>
<accession>D4ZHX8</accession>